<sequence>MPGRNRYNLVDDVGDSRVPLHNEEAFQHGINFQAKYVGSLDVPRPNSRMEIVAAMRRIRYEFKAKNIKKKKVSIVVSVDGVKVVQRKKQKRKEWTWDESKMLVMQDPIYRIFYVSHDSQDLKIFSYIARDGTNNSFRCNVFKSKKKTQAMRIVRTVGQAFEVCHKLSLQHTEQNADGHPDGHPDGPADGESDKSTEENNNTTSQSRQLTGAESEDDSGLAERPQEASLTEQAVNDILQSLSELNVVKPEQTLQDLEGVSLYTLSPSALSPRSPCSPTLTPLATQHYLQLLQQQLLQQQQQTQVTVAQVQLLKDQLSAETTARIETQARVHQLLLQNRDLLQHVALLVKHIAQLEGKAINGGTHTEDSPWHPPSSRSLSLNLKNHYSSSQDQPITSTPAGGARSTPTPFSQVDGAESYLSLLNLGGTNGVAANGKAERTGSRNGSDTPHEETGQLVSRNSASLDEHLKQIIPKLDPPPPAINRKRSIRTLSPGSEAGPKPSSTPMSTPTVSNGSGFRTLCASTSFPDFTPCSGDFYSLSNGSAESTSEDSGVRSEDKSLVSPPPPSLPGEDPFEDRGSTFMSASSTCSSLPEDRPPVAFAADAVTVTPPRPATPHSYGHTLPFSSPLNDTCLHISLSEDELLETTA</sequence>
<evidence type="ECO:0000313" key="8">
    <source>
        <dbReference type="Proteomes" id="UP000515152"/>
    </source>
</evidence>
<evidence type="ECO:0000256" key="1">
    <source>
        <dbReference type="ARBA" id="ARBA00023054"/>
    </source>
</evidence>
<feature type="region of interest" description="Disordered" evidence="6">
    <location>
        <begin position="539"/>
        <end position="593"/>
    </location>
</feature>
<dbReference type="Pfam" id="PF00640">
    <property type="entry name" value="PID"/>
    <property type="match status" value="1"/>
</dbReference>
<comment type="function">
    <text evidence="2">Adapter protein involved in neuronal nitric-oxide (NO) synthesis regulation via its association with nNOS/NOS1. The complex formed with NOS1 and synapsins is necessary for specific NO and synapsin functions at a presynaptic level. Mediates an indirect interaction between NOS1 and RASD1 leading to enhance the ability of NOS1 to activate RASD1. Competes with DLG4 for interaction with NOS1, possibly affecting NOS1 activity by regulating the interaction between NOS1 and DLG4. In kidney podocytes, plays a role in podosomes and filopodia formation through CDC42 activation.</text>
</comment>
<evidence type="ECO:0000313" key="9">
    <source>
        <dbReference type="RefSeq" id="XP_031433689.1"/>
    </source>
</evidence>
<protein>
    <recommendedName>
        <fullName evidence="3">Carboxyl-terminal PDZ ligand of neuronal nitric oxide synthase protein</fullName>
    </recommendedName>
    <alternativeName>
        <fullName evidence="5">C-terminal PDZ ligand of neuronal nitric oxide synthase protein</fullName>
    </alternativeName>
    <alternativeName>
        <fullName evidence="4">Nitric oxide synthase 1 adaptor protein</fullName>
    </alternativeName>
</protein>
<feature type="compositionally biased region" description="Polar residues" evidence="6">
    <location>
        <begin position="539"/>
        <end position="548"/>
    </location>
</feature>
<dbReference type="SMART" id="SM00462">
    <property type="entry name" value="PTB"/>
    <property type="match status" value="1"/>
</dbReference>
<dbReference type="InterPro" id="IPR011993">
    <property type="entry name" value="PH-like_dom_sf"/>
</dbReference>
<dbReference type="Gene3D" id="2.30.29.30">
    <property type="entry name" value="Pleckstrin-homology domain (PH domain)/Phosphotyrosine-binding domain (PTB)"/>
    <property type="match status" value="1"/>
</dbReference>
<dbReference type="GO" id="GO:0050998">
    <property type="term" value="F:nitric-oxide synthase binding"/>
    <property type="evidence" value="ECO:0007669"/>
    <property type="project" value="TreeGrafter"/>
</dbReference>
<dbReference type="RefSeq" id="XP_031433689.1">
    <property type="nucleotide sequence ID" value="XM_031577829.1"/>
</dbReference>
<feature type="compositionally biased region" description="Basic and acidic residues" evidence="6">
    <location>
        <begin position="173"/>
        <end position="196"/>
    </location>
</feature>
<dbReference type="FunFam" id="2.30.29.30:FF:000124">
    <property type="entry name" value="carboxyl-terminal PDZ ligand of neuronal nitric oxide synthase protein-like"/>
    <property type="match status" value="1"/>
</dbReference>
<dbReference type="SUPFAM" id="SSF50729">
    <property type="entry name" value="PH domain-like"/>
    <property type="match status" value="1"/>
</dbReference>
<organism evidence="8 9">
    <name type="scientific">Clupea harengus</name>
    <name type="common">Atlantic herring</name>
    <dbReference type="NCBI Taxonomy" id="7950"/>
    <lineage>
        <taxon>Eukaryota</taxon>
        <taxon>Metazoa</taxon>
        <taxon>Chordata</taxon>
        <taxon>Craniata</taxon>
        <taxon>Vertebrata</taxon>
        <taxon>Euteleostomi</taxon>
        <taxon>Actinopterygii</taxon>
        <taxon>Neopterygii</taxon>
        <taxon>Teleostei</taxon>
        <taxon>Clupei</taxon>
        <taxon>Clupeiformes</taxon>
        <taxon>Clupeoidei</taxon>
        <taxon>Clupeidae</taxon>
        <taxon>Clupea</taxon>
    </lineage>
</organism>
<keyword evidence="1" id="KW-0175">Coiled coil</keyword>
<evidence type="ECO:0000256" key="4">
    <source>
        <dbReference type="ARBA" id="ARBA00075003"/>
    </source>
</evidence>
<proteinExistence type="predicted"/>
<accession>A0A6P8G3A4</accession>
<dbReference type="OrthoDB" id="10030336at2759"/>
<feature type="compositionally biased region" description="Polar residues" evidence="6">
    <location>
        <begin position="197"/>
        <end position="210"/>
    </location>
</feature>
<gene>
    <name evidence="9" type="primary">si:dkey-34e4.1</name>
</gene>
<dbReference type="PANTHER" id="PTHR11232">
    <property type="entry name" value="PHOSPHOTYROSINE INTERACTION DOMAIN-CONTAINING FAMILY MEMBER"/>
    <property type="match status" value="1"/>
</dbReference>
<keyword evidence="8" id="KW-1185">Reference proteome</keyword>
<dbReference type="Proteomes" id="UP000515152">
    <property type="component" value="Chromosome 12"/>
</dbReference>
<dbReference type="KEGG" id="char:105903907"/>
<feature type="region of interest" description="Disordered" evidence="6">
    <location>
        <begin position="468"/>
        <end position="510"/>
    </location>
</feature>
<feature type="compositionally biased region" description="Low complexity" evidence="6">
    <location>
        <begin position="499"/>
        <end position="508"/>
    </location>
</feature>
<dbReference type="AlphaFoldDB" id="A0A6P8G3A4"/>
<feature type="domain" description="PID" evidence="7">
    <location>
        <begin position="29"/>
        <end position="173"/>
    </location>
</feature>
<evidence type="ECO:0000259" key="7">
    <source>
        <dbReference type="PROSITE" id="PS01179"/>
    </source>
</evidence>
<evidence type="ECO:0000256" key="2">
    <source>
        <dbReference type="ARBA" id="ARBA00054402"/>
    </source>
</evidence>
<name>A0A6P8G3A4_CLUHA</name>
<dbReference type="GeneID" id="105903907"/>
<feature type="region of interest" description="Disordered" evidence="6">
    <location>
        <begin position="429"/>
        <end position="456"/>
    </location>
</feature>
<feature type="compositionally biased region" description="Low complexity" evidence="6">
    <location>
        <begin position="577"/>
        <end position="588"/>
    </location>
</feature>
<feature type="region of interest" description="Disordered" evidence="6">
    <location>
        <begin position="358"/>
        <end position="411"/>
    </location>
</feature>
<dbReference type="InterPro" id="IPR006020">
    <property type="entry name" value="PTB/PI_dom"/>
</dbReference>
<evidence type="ECO:0000256" key="3">
    <source>
        <dbReference type="ARBA" id="ARBA00067706"/>
    </source>
</evidence>
<dbReference type="PROSITE" id="PS01179">
    <property type="entry name" value="PID"/>
    <property type="match status" value="1"/>
</dbReference>
<reference evidence="9" key="1">
    <citation type="submission" date="2025-08" db="UniProtKB">
        <authorList>
            <consortium name="RefSeq"/>
        </authorList>
    </citation>
    <scope>IDENTIFICATION</scope>
</reference>
<dbReference type="CDD" id="cd01270">
    <property type="entry name" value="PTB_CAPON-like"/>
    <property type="match status" value="1"/>
</dbReference>
<feature type="compositionally biased region" description="Polar residues" evidence="6">
    <location>
        <begin position="373"/>
        <end position="409"/>
    </location>
</feature>
<evidence type="ECO:0000256" key="5">
    <source>
        <dbReference type="ARBA" id="ARBA00075107"/>
    </source>
</evidence>
<dbReference type="PANTHER" id="PTHR11232:SF80">
    <property type="entry name" value="CARBOXYL-TERMINAL PDZ LIGAND OF NEURONAL NITRIC OXIDE SYNTHASE PROTEIN ISOFORM X1"/>
    <property type="match status" value="1"/>
</dbReference>
<dbReference type="InterPro" id="IPR051133">
    <property type="entry name" value="Adapter_Engulfment-Domain"/>
</dbReference>
<feature type="region of interest" description="Disordered" evidence="6">
    <location>
        <begin position="171"/>
        <end position="227"/>
    </location>
</feature>
<evidence type="ECO:0000256" key="6">
    <source>
        <dbReference type="SAM" id="MobiDB-lite"/>
    </source>
</evidence>